<evidence type="ECO:0000313" key="1">
    <source>
        <dbReference type="EMBL" id="KXY51143.1"/>
    </source>
</evidence>
<dbReference type="EMBL" id="LOMO01000001">
    <property type="protein sequence ID" value="KXY51143.1"/>
    <property type="molecule type" value="Genomic_DNA"/>
</dbReference>
<reference evidence="1 2" key="1">
    <citation type="submission" date="2015-12" db="EMBL/GenBank/DDBJ databases">
        <title>Bacillus cereus Group isolate.</title>
        <authorList>
            <person name="Kovac J."/>
        </authorList>
    </citation>
    <scope>NUCLEOTIDE SEQUENCE [LARGE SCALE GENOMIC DNA]</scope>
    <source>
        <strain evidence="1 2">FSL K6-0073</strain>
    </source>
</reference>
<accession>A0A9X0MK00</accession>
<proteinExistence type="predicted"/>
<dbReference type="Proteomes" id="UP000075476">
    <property type="component" value="Unassembled WGS sequence"/>
</dbReference>
<evidence type="ECO:0000313" key="2">
    <source>
        <dbReference type="Proteomes" id="UP000075476"/>
    </source>
</evidence>
<dbReference type="RefSeq" id="WP_061662481.1">
    <property type="nucleotide sequence ID" value="NZ_LOMO01000001.1"/>
</dbReference>
<protein>
    <submittedName>
        <fullName evidence="1">Uncharacterized protein</fullName>
    </submittedName>
</protein>
<gene>
    <name evidence="1" type="ORF">AT268_32095</name>
</gene>
<organism evidence="1 2">
    <name type="scientific">Bacillus cereus</name>
    <dbReference type="NCBI Taxonomy" id="1396"/>
    <lineage>
        <taxon>Bacteria</taxon>
        <taxon>Bacillati</taxon>
        <taxon>Bacillota</taxon>
        <taxon>Bacilli</taxon>
        <taxon>Bacillales</taxon>
        <taxon>Bacillaceae</taxon>
        <taxon>Bacillus</taxon>
        <taxon>Bacillus cereus group</taxon>
    </lineage>
</organism>
<comment type="caution">
    <text evidence="1">The sequence shown here is derived from an EMBL/GenBank/DDBJ whole genome shotgun (WGS) entry which is preliminary data.</text>
</comment>
<dbReference type="AlphaFoldDB" id="A0A9X0MK00"/>
<name>A0A9X0MK00_BACCE</name>
<sequence length="162" mass="19068">MILLKDLQFVTTNGTDVGIIFDYYKDTHVTLIHENSNSDSPFLDVKDIDVRPMTVNEIKKGLERIKENFEQYAYFIVQLNDISELEEYHIEENEFVQQVRIESTCFAEDFDTDRNEYQQHNGKSFTALKMLKNAFECEDRLYKIKFSTGEEIDAFGYEVLTC</sequence>